<reference evidence="3" key="1">
    <citation type="submission" date="2021-03" db="EMBL/GenBank/DDBJ databases">
        <title>Comparative genomics and phylogenomic investigation of the class Geoglossomycetes provide insights into ecological specialization and systematics.</title>
        <authorList>
            <person name="Melie T."/>
            <person name="Pirro S."/>
            <person name="Miller A.N."/>
            <person name="Quandt A."/>
        </authorList>
    </citation>
    <scope>NUCLEOTIDE SEQUENCE</scope>
    <source>
        <strain evidence="3">CAQ_001_2017</strain>
    </source>
</reference>
<dbReference type="InterPro" id="IPR036291">
    <property type="entry name" value="NAD(P)-bd_dom_sf"/>
</dbReference>
<proteinExistence type="inferred from homology"/>
<protein>
    <recommendedName>
        <fullName evidence="5">NAD(P)-binding protein</fullName>
    </recommendedName>
</protein>
<dbReference type="AlphaFoldDB" id="A0A9P8IJ61"/>
<evidence type="ECO:0000313" key="4">
    <source>
        <dbReference type="Proteomes" id="UP000750711"/>
    </source>
</evidence>
<dbReference type="PANTHER" id="PTHR42901">
    <property type="entry name" value="ALCOHOL DEHYDROGENASE"/>
    <property type="match status" value="1"/>
</dbReference>
<dbReference type="PRINTS" id="PR00081">
    <property type="entry name" value="GDHRDH"/>
</dbReference>
<evidence type="ECO:0008006" key="5">
    <source>
        <dbReference type="Google" id="ProtNLM"/>
    </source>
</evidence>
<accession>A0A9P8IJ61</accession>
<comment type="caution">
    <text evidence="3">The sequence shown here is derived from an EMBL/GenBank/DDBJ whole genome shotgun (WGS) entry which is preliminary data.</text>
</comment>
<dbReference type="Pfam" id="PF00106">
    <property type="entry name" value="adh_short"/>
    <property type="match status" value="1"/>
</dbReference>
<organism evidence="3 4">
    <name type="scientific">Trichoglossum hirsutum</name>
    <dbReference type="NCBI Taxonomy" id="265104"/>
    <lineage>
        <taxon>Eukaryota</taxon>
        <taxon>Fungi</taxon>
        <taxon>Dikarya</taxon>
        <taxon>Ascomycota</taxon>
        <taxon>Pezizomycotina</taxon>
        <taxon>Geoglossomycetes</taxon>
        <taxon>Geoglossales</taxon>
        <taxon>Geoglossaceae</taxon>
        <taxon>Trichoglossum</taxon>
    </lineage>
</organism>
<gene>
    <name evidence="3" type="ORF">GP486_006383</name>
</gene>
<dbReference type="CDD" id="cd05233">
    <property type="entry name" value="SDR_c"/>
    <property type="match status" value="1"/>
</dbReference>
<keyword evidence="4" id="KW-1185">Reference proteome</keyword>
<dbReference type="Proteomes" id="UP000750711">
    <property type="component" value="Unassembled WGS sequence"/>
</dbReference>
<evidence type="ECO:0000256" key="1">
    <source>
        <dbReference type="ARBA" id="ARBA00006484"/>
    </source>
</evidence>
<dbReference type="SUPFAM" id="SSF51735">
    <property type="entry name" value="NAD(P)-binding Rossmann-fold domains"/>
    <property type="match status" value="1"/>
</dbReference>
<dbReference type="EMBL" id="JAGHQM010001422">
    <property type="protein sequence ID" value="KAH0555671.1"/>
    <property type="molecule type" value="Genomic_DNA"/>
</dbReference>
<evidence type="ECO:0000313" key="3">
    <source>
        <dbReference type="EMBL" id="KAH0555671.1"/>
    </source>
</evidence>
<dbReference type="PANTHER" id="PTHR42901:SF1">
    <property type="entry name" value="ALCOHOL DEHYDROGENASE"/>
    <property type="match status" value="1"/>
</dbReference>
<dbReference type="Gene3D" id="3.40.50.720">
    <property type="entry name" value="NAD(P)-binding Rossmann-like Domain"/>
    <property type="match status" value="1"/>
</dbReference>
<keyword evidence="2" id="KW-0560">Oxidoreductase</keyword>
<sequence length="279" mass="29637">MSTAPFPSPTKTWHTTTYASIDPELPQLSAKGKFVVVTGGGSGVGPAIVRAFARAGAVHIGILGRTKASLVATKRSIESEFPNVAIHVAVADISSESAVNTAFSTFRSLSGGRPVDIFVNNAAYLPDPTPAKDASVDEWWRGYEVNVKGSLILTQAFLNTAVSKDAVLINVSTAGVHVPVQYLPGLSSYSSSKLAAVKLFDYIQQENPGIRVISVHPGVIATEMNTKSAAGGVRLSFDDGEFLKGKLVWSNWDVDELKAKAEEVKNSSMLTINLDGWMG</sequence>
<name>A0A9P8IJ61_9PEZI</name>
<dbReference type="GO" id="GO:0016491">
    <property type="term" value="F:oxidoreductase activity"/>
    <property type="evidence" value="ECO:0007669"/>
    <property type="project" value="UniProtKB-KW"/>
</dbReference>
<comment type="similarity">
    <text evidence="1">Belongs to the short-chain dehydrogenases/reductases (SDR) family.</text>
</comment>
<dbReference type="InterPro" id="IPR002347">
    <property type="entry name" value="SDR_fam"/>
</dbReference>
<evidence type="ECO:0000256" key="2">
    <source>
        <dbReference type="ARBA" id="ARBA00023002"/>
    </source>
</evidence>